<protein>
    <submittedName>
        <fullName evidence="6">AraC family transcriptional regulator</fullName>
    </submittedName>
</protein>
<keyword evidence="2" id="KW-0238">DNA-binding</keyword>
<dbReference type="SMART" id="SM00342">
    <property type="entry name" value="HTH_ARAC"/>
    <property type="match status" value="1"/>
</dbReference>
<comment type="caution">
    <text evidence="6">The sequence shown here is derived from an EMBL/GenBank/DDBJ whole genome shotgun (WGS) entry which is preliminary data.</text>
</comment>
<dbReference type="SUPFAM" id="SSF46689">
    <property type="entry name" value="Homeodomain-like"/>
    <property type="match status" value="1"/>
</dbReference>
<keyword evidence="7" id="KW-1185">Reference proteome</keyword>
<dbReference type="OrthoDB" id="8584243at2"/>
<dbReference type="AlphaFoldDB" id="A0A9X8D9U6"/>
<dbReference type="Pfam" id="PF12833">
    <property type="entry name" value="HTH_18"/>
    <property type="match status" value="1"/>
</dbReference>
<dbReference type="GO" id="GO:0000976">
    <property type="term" value="F:transcription cis-regulatory region binding"/>
    <property type="evidence" value="ECO:0007669"/>
    <property type="project" value="TreeGrafter"/>
</dbReference>
<name>A0A9X8D9U6_9BURK</name>
<dbReference type="PANTHER" id="PTHR47894:SF1">
    <property type="entry name" value="HTH-TYPE TRANSCRIPTIONAL REGULATOR VQSM"/>
    <property type="match status" value="1"/>
</dbReference>
<reference evidence="6 7" key="1">
    <citation type="submission" date="2018-09" db="EMBL/GenBank/DDBJ databases">
        <title>Acidovorax cavernicola nov. sp. isolated from Gruta de las Maravillas (Aracena, Spain).</title>
        <authorList>
            <person name="Jurado V."/>
            <person name="Gutierrez-Patricio S."/>
            <person name="Gonzalez-Pimentel J.L."/>
            <person name="Miller A.Z."/>
            <person name="Laiz L."/>
            <person name="Saiz-Jimenez C."/>
        </authorList>
    </citation>
    <scope>NUCLEOTIDE SEQUENCE [LARGE SCALE GENOMIC DNA]</scope>
    <source>
        <strain evidence="6 7">1011MAR4D40.2</strain>
    </source>
</reference>
<keyword evidence="1" id="KW-0805">Transcription regulation</keyword>
<evidence type="ECO:0000313" key="7">
    <source>
        <dbReference type="Proteomes" id="UP000265619"/>
    </source>
</evidence>
<keyword evidence="3" id="KW-0804">Transcription</keyword>
<dbReference type="RefSeq" id="WP_119551834.1">
    <property type="nucleotide sequence ID" value="NZ_QXMN01000001.1"/>
</dbReference>
<sequence>MTSEASLPRHSRRSSRRPGCPQPELRTSSAAWLEGVLSMFEAEGLHVPSLLRDAGFDPDSLHRQNARFPVDEISVLWQVAVAHAGRPTLGLDRDLAATHSKLGTVGHAMACSPNLGAALTRLTRYMAVISDATAFSLQSDARGCWMVMEHTGGSLPIPRQRVEYALLTVLMQCQWLTRRELQPLAMEFVYPPPADDRLHRAAFGCEVRFNAPANRLLLSSADMTMPLPTHHAALGEMQEHLLDDQLNLLGQTTTASLVCAEIARRLQHGEPRRQDVASGLGLADRTLQRRLQEESVSFQALLDRTRRELARQYLAEQRHTLADVADRLGFVDVSNFFRACKRWFGLPPAQYRASLGLGGTGALRGALLN</sequence>
<gene>
    <name evidence="6" type="ORF">D3H34_02430</name>
</gene>
<evidence type="ECO:0000256" key="1">
    <source>
        <dbReference type="ARBA" id="ARBA00023015"/>
    </source>
</evidence>
<dbReference type="Proteomes" id="UP000265619">
    <property type="component" value="Unassembled WGS sequence"/>
</dbReference>
<evidence type="ECO:0000313" key="6">
    <source>
        <dbReference type="EMBL" id="RIX85405.1"/>
    </source>
</evidence>
<accession>A0A9X8D9U6</accession>
<dbReference type="Pfam" id="PF12625">
    <property type="entry name" value="Arabinose_bd"/>
    <property type="match status" value="1"/>
</dbReference>
<feature type="domain" description="HTH araC/xylS-type" evidence="5">
    <location>
        <begin position="256"/>
        <end position="354"/>
    </location>
</feature>
<feature type="region of interest" description="Disordered" evidence="4">
    <location>
        <begin position="1"/>
        <end position="25"/>
    </location>
</feature>
<dbReference type="PANTHER" id="PTHR47894">
    <property type="entry name" value="HTH-TYPE TRANSCRIPTIONAL REGULATOR GADX"/>
    <property type="match status" value="1"/>
</dbReference>
<dbReference type="GO" id="GO:0003700">
    <property type="term" value="F:DNA-binding transcription factor activity"/>
    <property type="evidence" value="ECO:0007669"/>
    <property type="project" value="InterPro"/>
</dbReference>
<dbReference type="InterPro" id="IPR018060">
    <property type="entry name" value="HTH_AraC"/>
</dbReference>
<evidence type="ECO:0000259" key="5">
    <source>
        <dbReference type="PROSITE" id="PS01124"/>
    </source>
</evidence>
<dbReference type="GO" id="GO:0005829">
    <property type="term" value="C:cytosol"/>
    <property type="evidence" value="ECO:0007669"/>
    <property type="project" value="TreeGrafter"/>
</dbReference>
<proteinExistence type="predicted"/>
<dbReference type="InterPro" id="IPR032687">
    <property type="entry name" value="AraC-type_N"/>
</dbReference>
<dbReference type="InterPro" id="IPR009057">
    <property type="entry name" value="Homeodomain-like_sf"/>
</dbReference>
<organism evidence="6 7">
    <name type="scientific">Acidovorax cavernicola</name>
    <dbReference type="NCBI Taxonomy" id="1675792"/>
    <lineage>
        <taxon>Bacteria</taxon>
        <taxon>Pseudomonadati</taxon>
        <taxon>Pseudomonadota</taxon>
        <taxon>Betaproteobacteria</taxon>
        <taxon>Burkholderiales</taxon>
        <taxon>Comamonadaceae</taxon>
        <taxon>Acidovorax</taxon>
    </lineage>
</organism>
<evidence type="ECO:0000256" key="2">
    <source>
        <dbReference type="ARBA" id="ARBA00023125"/>
    </source>
</evidence>
<dbReference type="PROSITE" id="PS01124">
    <property type="entry name" value="HTH_ARAC_FAMILY_2"/>
    <property type="match status" value="1"/>
</dbReference>
<evidence type="ECO:0000256" key="4">
    <source>
        <dbReference type="SAM" id="MobiDB-lite"/>
    </source>
</evidence>
<dbReference type="Gene3D" id="1.10.10.60">
    <property type="entry name" value="Homeodomain-like"/>
    <property type="match status" value="1"/>
</dbReference>
<dbReference type="EMBL" id="QXMN01000001">
    <property type="protein sequence ID" value="RIX85405.1"/>
    <property type="molecule type" value="Genomic_DNA"/>
</dbReference>
<evidence type="ECO:0000256" key="3">
    <source>
        <dbReference type="ARBA" id="ARBA00023163"/>
    </source>
</evidence>